<evidence type="ECO:0008006" key="3">
    <source>
        <dbReference type="Google" id="ProtNLM"/>
    </source>
</evidence>
<organism evidence="1 2">
    <name type="scientific">Pseudobacter ginsenosidimutans</name>
    <dbReference type="NCBI Taxonomy" id="661488"/>
    <lineage>
        <taxon>Bacteria</taxon>
        <taxon>Pseudomonadati</taxon>
        <taxon>Bacteroidota</taxon>
        <taxon>Chitinophagia</taxon>
        <taxon>Chitinophagales</taxon>
        <taxon>Chitinophagaceae</taxon>
        <taxon>Pseudobacter</taxon>
    </lineage>
</organism>
<name>A0A4Q7N305_9BACT</name>
<comment type="caution">
    <text evidence="1">The sequence shown here is derived from an EMBL/GenBank/DDBJ whole genome shotgun (WGS) entry which is preliminary data.</text>
</comment>
<dbReference type="OrthoDB" id="636957at2"/>
<dbReference type="EMBL" id="SGXA01000001">
    <property type="protein sequence ID" value="RZS75434.1"/>
    <property type="molecule type" value="Genomic_DNA"/>
</dbReference>
<dbReference type="AlphaFoldDB" id="A0A4Q7N305"/>
<proteinExistence type="predicted"/>
<gene>
    <name evidence="1" type="ORF">EV199_1300</name>
</gene>
<sequence>MKKKKLLKILLLCLYIISCKKNEGGQPNMPLRVKAETDAGGSMLYTYNAAHNIVKAEFDNGFKKLEYLYEPGKIMHTIVEADHTYIIHYSLNEKGYVSNQQFEGETEKRFYEYNGNDFLIRTFNDQTPRWESNYHYNASTGLLDSIRSTVGDTWSGTSVFLYYTDKANSLGDENFGRYFFGKSSQHPVKSVASRRPEGNLVKVSVTNFTYTYDSRGRISSRGFTTSGGQSGNTTYTYYE</sequence>
<evidence type="ECO:0000313" key="2">
    <source>
        <dbReference type="Proteomes" id="UP000293874"/>
    </source>
</evidence>
<accession>A0A4Q7N305</accession>
<dbReference type="RefSeq" id="WP_130539802.1">
    <property type="nucleotide sequence ID" value="NZ_CP042431.1"/>
</dbReference>
<keyword evidence="2" id="KW-1185">Reference proteome</keyword>
<dbReference type="Proteomes" id="UP000293874">
    <property type="component" value="Unassembled WGS sequence"/>
</dbReference>
<dbReference type="Gene3D" id="2.180.10.10">
    <property type="entry name" value="RHS repeat-associated core"/>
    <property type="match status" value="1"/>
</dbReference>
<protein>
    <recommendedName>
        <fullName evidence="3">YD repeat-containing protein</fullName>
    </recommendedName>
</protein>
<reference evidence="1 2" key="1">
    <citation type="submission" date="2019-02" db="EMBL/GenBank/DDBJ databases">
        <title>Genomic Encyclopedia of Type Strains, Phase IV (KMG-IV): sequencing the most valuable type-strain genomes for metagenomic binning, comparative biology and taxonomic classification.</title>
        <authorList>
            <person name="Goeker M."/>
        </authorList>
    </citation>
    <scope>NUCLEOTIDE SEQUENCE [LARGE SCALE GENOMIC DNA]</scope>
    <source>
        <strain evidence="1 2">DSM 18116</strain>
    </source>
</reference>
<evidence type="ECO:0000313" key="1">
    <source>
        <dbReference type="EMBL" id="RZS75434.1"/>
    </source>
</evidence>